<feature type="non-terminal residue" evidence="1">
    <location>
        <position position="1"/>
    </location>
</feature>
<reference evidence="1" key="2">
    <citation type="journal article" date="2021" name="PeerJ">
        <title>Extensive microbial diversity within the chicken gut microbiome revealed by metagenomics and culture.</title>
        <authorList>
            <person name="Gilroy R."/>
            <person name="Ravi A."/>
            <person name="Getino M."/>
            <person name="Pursley I."/>
            <person name="Horton D.L."/>
            <person name="Alikhan N.F."/>
            <person name="Baker D."/>
            <person name="Gharbi K."/>
            <person name="Hall N."/>
            <person name="Watson M."/>
            <person name="Adriaenssens E.M."/>
            <person name="Foster-Nyarko E."/>
            <person name="Jarju S."/>
            <person name="Secka A."/>
            <person name="Antonio M."/>
            <person name="Oren A."/>
            <person name="Chaudhuri R.R."/>
            <person name="La Ragione R."/>
            <person name="Hildebrand F."/>
            <person name="Pallen M.J."/>
        </authorList>
    </citation>
    <scope>NUCLEOTIDE SEQUENCE</scope>
    <source>
        <strain evidence="1">6276</strain>
    </source>
</reference>
<evidence type="ECO:0000313" key="2">
    <source>
        <dbReference type="Proteomes" id="UP000823928"/>
    </source>
</evidence>
<sequence>LTAVPSPDWSSNWQNNQKSITINGKDEETSVTFTEAPKACIKLNVNCANNPNICGSYSVSGGVFTNSGNEYLACNLKSGSYTVNVVPSNNYTSNWTTQTVTLNGSDISLDVSLVEKTYCAKLNVDCPAGSANLCGSYVINGDKEMTASSDYARLCSLPSGSYDLLISSVKAGDDDKYKVTPEHISFSISDSDWYGSAAFKEIVENCNDKGFFEAGGKKFSCPIVPPRITSKECNEKKDLYGIKNCHYDNDDWVGAVFTCGGVDKLPNYNDLVNMAYIIYSGDPNLSKLLPSQEYYVNLKYSQGSAPILGFTEGETFAIWSGQESSSSTAYERTFNPSGSDWVNAERGNPSWSGPNISKTAAVCVIN</sequence>
<organism evidence="1 2">
    <name type="scientific">Candidatus Scatousia excrementigallinarum</name>
    <dbReference type="NCBI Taxonomy" id="2840935"/>
    <lineage>
        <taxon>Bacteria</taxon>
        <taxon>Candidatus Scatousia</taxon>
    </lineage>
</organism>
<name>A0A9D1JMT1_9BACT</name>
<reference evidence="1" key="1">
    <citation type="submission" date="2020-10" db="EMBL/GenBank/DDBJ databases">
        <authorList>
            <person name="Gilroy R."/>
        </authorList>
    </citation>
    <scope>NUCLEOTIDE SEQUENCE</scope>
    <source>
        <strain evidence="1">6276</strain>
    </source>
</reference>
<gene>
    <name evidence="1" type="ORF">IAC10_06385</name>
</gene>
<accession>A0A9D1JMT1</accession>
<proteinExistence type="predicted"/>
<comment type="caution">
    <text evidence="1">The sequence shown here is derived from an EMBL/GenBank/DDBJ whole genome shotgun (WGS) entry which is preliminary data.</text>
</comment>
<dbReference type="AlphaFoldDB" id="A0A9D1JMT1"/>
<dbReference type="EMBL" id="DVIU01000127">
    <property type="protein sequence ID" value="HIS36243.1"/>
    <property type="molecule type" value="Genomic_DNA"/>
</dbReference>
<evidence type="ECO:0000313" key="1">
    <source>
        <dbReference type="EMBL" id="HIS36243.1"/>
    </source>
</evidence>
<protein>
    <submittedName>
        <fullName evidence="1">Uncharacterized protein</fullName>
    </submittedName>
</protein>
<dbReference type="Proteomes" id="UP000823928">
    <property type="component" value="Unassembled WGS sequence"/>
</dbReference>